<name>A0ABT3NZT5_9PROT</name>
<dbReference type="RefSeq" id="WP_301591934.1">
    <property type="nucleotide sequence ID" value="NZ_JAPFQI010000020.1"/>
</dbReference>
<keyword evidence="2" id="KW-1185">Reference proteome</keyword>
<dbReference type="Proteomes" id="UP001526430">
    <property type="component" value="Unassembled WGS sequence"/>
</dbReference>
<organism evidence="1 2">
    <name type="scientific">Sabulicella glaciei</name>
    <dbReference type="NCBI Taxonomy" id="2984948"/>
    <lineage>
        <taxon>Bacteria</taxon>
        <taxon>Pseudomonadati</taxon>
        <taxon>Pseudomonadota</taxon>
        <taxon>Alphaproteobacteria</taxon>
        <taxon>Acetobacterales</taxon>
        <taxon>Acetobacteraceae</taxon>
        <taxon>Sabulicella</taxon>
    </lineage>
</organism>
<dbReference type="EMBL" id="JAPFQI010000020">
    <property type="protein sequence ID" value="MCW8087678.1"/>
    <property type="molecule type" value="Genomic_DNA"/>
</dbReference>
<evidence type="ECO:0000313" key="2">
    <source>
        <dbReference type="Proteomes" id="UP001526430"/>
    </source>
</evidence>
<gene>
    <name evidence="1" type="ORF">OF850_18830</name>
</gene>
<comment type="caution">
    <text evidence="1">The sequence shown here is derived from an EMBL/GenBank/DDBJ whole genome shotgun (WGS) entry which is preliminary data.</text>
</comment>
<sequence length="40" mass="4765">MDRQDAATREVVFSAFLDAFARHWRVQPRTRAPYRARTTN</sequence>
<reference evidence="1 2" key="1">
    <citation type="submission" date="2022-10" db="EMBL/GenBank/DDBJ databases">
        <title>Roseococcus glaciei nov., sp. nov., isolated from glacier.</title>
        <authorList>
            <person name="Liu Q."/>
            <person name="Xin Y.-H."/>
        </authorList>
    </citation>
    <scope>NUCLEOTIDE SEQUENCE [LARGE SCALE GENOMIC DNA]</scope>
    <source>
        <strain evidence="1 2">MDT2-1-1</strain>
    </source>
</reference>
<accession>A0ABT3NZT5</accession>
<proteinExistence type="predicted"/>
<protein>
    <submittedName>
        <fullName evidence="1">Uncharacterized protein</fullName>
    </submittedName>
</protein>
<evidence type="ECO:0000313" key="1">
    <source>
        <dbReference type="EMBL" id="MCW8087678.1"/>
    </source>
</evidence>